<feature type="compositionally biased region" description="Polar residues" evidence="1">
    <location>
        <begin position="186"/>
        <end position="201"/>
    </location>
</feature>
<feature type="compositionally biased region" description="Basic residues" evidence="1">
    <location>
        <begin position="345"/>
        <end position="358"/>
    </location>
</feature>
<feature type="compositionally biased region" description="Basic and acidic residues" evidence="1">
    <location>
        <begin position="365"/>
        <end position="379"/>
    </location>
</feature>
<evidence type="ECO:0008006" key="4">
    <source>
        <dbReference type="Google" id="ProtNLM"/>
    </source>
</evidence>
<evidence type="ECO:0000313" key="2">
    <source>
        <dbReference type="EMBL" id="CAK9440341.1"/>
    </source>
</evidence>
<dbReference type="GeneID" id="92209637"/>
<evidence type="ECO:0000256" key="1">
    <source>
        <dbReference type="SAM" id="MobiDB-lite"/>
    </source>
</evidence>
<dbReference type="RefSeq" id="XP_066831379.1">
    <property type="nucleotide sequence ID" value="XM_066974663.1"/>
</dbReference>
<evidence type="ECO:0000313" key="3">
    <source>
        <dbReference type="Proteomes" id="UP001497383"/>
    </source>
</evidence>
<dbReference type="EMBL" id="OZ022409">
    <property type="protein sequence ID" value="CAK9440341.1"/>
    <property type="molecule type" value="Genomic_DNA"/>
</dbReference>
<keyword evidence="3" id="KW-1185">Reference proteome</keyword>
<proteinExistence type="predicted"/>
<reference evidence="2 3" key="1">
    <citation type="submission" date="2024-03" db="EMBL/GenBank/DDBJ databases">
        <authorList>
            <person name="Brejova B."/>
        </authorList>
    </citation>
    <scope>NUCLEOTIDE SEQUENCE [LARGE SCALE GENOMIC DNA]</scope>
    <source>
        <strain evidence="2 3">CBS 14171</strain>
    </source>
</reference>
<feature type="region of interest" description="Disordered" evidence="1">
    <location>
        <begin position="174"/>
        <end position="201"/>
    </location>
</feature>
<gene>
    <name evidence="2" type="ORF">LODBEIA_P44410</name>
</gene>
<feature type="compositionally biased region" description="Low complexity" evidence="1">
    <location>
        <begin position="334"/>
        <end position="344"/>
    </location>
</feature>
<sequence length="397" mass="45997">MSDGYDFGDTEEFFEDELVGPMREQSSLREPHQLSDELSMRQVRLILDQTAFVRGIGNVKRWFNDEYIEQNWNASSDKIKLNIYIPSYTLHEFDFVKRGTSISATNAREAIKFIDNYLENFAPGQPQAPDCDRIQYNLNLESPQDATPSWNSCTRFKVFTPKIKDFPNYKTSFDSNQVRQVGDPSNLGSSQQGHNHNYCNESSQDVYQDSAADFDSNAEMPARLRYLIRTCIYKRFVEKYQPPPKNSIEEWKLVTEDPITKIWAKAYGIDCVNVNEAELLIFQNYDVNSFRVYNPFSSDENSFDPRSDILQNRIDTTSYSYYSVKQAPPRVGYRNKNNNSTNRSARARNRMNKSKKPPRIPIEGVVHEETTESGTTKKEKFKAINYAPRGEGQLWKP</sequence>
<organism evidence="2 3">
    <name type="scientific">Lodderomyces beijingensis</name>
    <dbReference type="NCBI Taxonomy" id="1775926"/>
    <lineage>
        <taxon>Eukaryota</taxon>
        <taxon>Fungi</taxon>
        <taxon>Dikarya</taxon>
        <taxon>Ascomycota</taxon>
        <taxon>Saccharomycotina</taxon>
        <taxon>Pichiomycetes</taxon>
        <taxon>Debaryomycetaceae</taxon>
        <taxon>Candida/Lodderomyces clade</taxon>
        <taxon>Lodderomyces</taxon>
    </lineage>
</organism>
<accession>A0ABP0ZV31</accession>
<feature type="region of interest" description="Disordered" evidence="1">
    <location>
        <begin position="330"/>
        <end position="379"/>
    </location>
</feature>
<protein>
    <recommendedName>
        <fullName evidence="4">Nonsense-mediated decay protein 4</fullName>
    </recommendedName>
</protein>
<dbReference type="Proteomes" id="UP001497383">
    <property type="component" value="Chromosome 5"/>
</dbReference>
<name>A0ABP0ZV31_9ASCO</name>